<keyword evidence="3" id="KW-1185">Reference proteome</keyword>
<reference evidence="3" key="1">
    <citation type="submission" date="2018-05" db="EMBL/GenBank/DDBJ databases">
        <title>Luteimonas pekinense sp. nov., isolated from human Meibomian gland secretions, Beijing, China.</title>
        <authorList>
            <person name="Wen T."/>
            <person name="Bai H."/>
            <person name="Lv H."/>
        </authorList>
    </citation>
    <scope>NUCLEOTIDE SEQUENCE [LARGE SCALE GENOMIC DNA]</scope>
    <source>
        <strain evidence="3">83-4</strain>
    </source>
</reference>
<proteinExistence type="predicted"/>
<dbReference type="Proteomes" id="UP000251842">
    <property type="component" value="Chromosome"/>
</dbReference>
<sequence length="164" mass="18022">MSQNLATVHPDAQQWAAVDSALEAIEQALLPSTVKLSPDERKRLPKMGDGSEAFCRKALDVMSQNTGILPRDFDVVEMRRDLDAHDAFGVRMVRLSRLLERVRDTELALGSDVMVSALEGYAFLKIAGKGEGLNGLRRELGRRFDGQGKRPQAPLPSPKAVPIT</sequence>
<evidence type="ECO:0000256" key="1">
    <source>
        <dbReference type="SAM" id="MobiDB-lite"/>
    </source>
</evidence>
<organism evidence="2 3">
    <name type="scientific">Solilutibacter oculi</name>
    <dbReference type="NCBI Taxonomy" id="2698682"/>
    <lineage>
        <taxon>Bacteria</taxon>
        <taxon>Pseudomonadati</taxon>
        <taxon>Pseudomonadota</taxon>
        <taxon>Gammaproteobacteria</taxon>
        <taxon>Lysobacterales</taxon>
        <taxon>Lysobacteraceae</taxon>
        <taxon>Solilutibacter</taxon>
    </lineage>
</organism>
<gene>
    <name evidence="2" type="ORF">DCD74_04770</name>
</gene>
<protein>
    <submittedName>
        <fullName evidence="2">Uncharacterized protein</fullName>
    </submittedName>
</protein>
<dbReference type="EMBL" id="CP029556">
    <property type="protein sequence ID" value="AXA84099.1"/>
    <property type="molecule type" value="Genomic_DNA"/>
</dbReference>
<dbReference type="KEGG" id="lue:DCD74_04770"/>
<accession>A0A344J4Y9</accession>
<dbReference type="RefSeq" id="WP_112926312.1">
    <property type="nucleotide sequence ID" value="NZ_CP029556.1"/>
</dbReference>
<feature type="region of interest" description="Disordered" evidence="1">
    <location>
        <begin position="142"/>
        <end position="164"/>
    </location>
</feature>
<dbReference type="OrthoDB" id="5573309at2"/>
<feature type="compositionally biased region" description="Pro residues" evidence="1">
    <location>
        <begin position="153"/>
        <end position="164"/>
    </location>
</feature>
<name>A0A344J4Y9_9GAMM</name>
<evidence type="ECO:0000313" key="3">
    <source>
        <dbReference type="Proteomes" id="UP000251842"/>
    </source>
</evidence>
<dbReference type="AlphaFoldDB" id="A0A344J4Y9"/>
<evidence type="ECO:0000313" key="2">
    <source>
        <dbReference type="EMBL" id="AXA84099.1"/>
    </source>
</evidence>